<evidence type="ECO:0000313" key="7">
    <source>
        <dbReference type="EMBL" id="ASJ06002.1"/>
    </source>
</evidence>
<dbReference type="KEGG" id="tpaf:A3L08_00970"/>
<dbReference type="InterPro" id="IPR056743">
    <property type="entry name" value="TRM5-TYW2-like_MTfase"/>
</dbReference>
<evidence type="ECO:0000256" key="5">
    <source>
        <dbReference type="ARBA" id="ARBA00022694"/>
    </source>
</evidence>
<dbReference type="SUPFAM" id="SSF53335">
    <property type="entry name" value="S-adenosyl-L-methionine-dependent methyltransferases"/>
    <property type="match status" value="1"/>
</dbReference>
<dbReference type="Pfam" id="PF02475">
    <property type="entry name" value="TRM5-TYW2_MTfase"/>
    <property type="match status" value="1"/>
</dbReference>
<dbReference type="FunFam" id="3.40.50.150:FF:000899">
    <property type="entry name" value="tRNA (guanine(37)-N1)/4-demethylwyosine(37)-methyltransferase Taw22"/>
    <property type="match status" value="1"/>
</dbReference>
<dbReference type="InterPro" id="IPR056744">
    <property type="entry name" value="TRM5/TYW2-like_N"/>
</dbReference>
<dbReference type="OrthoDB" id="8079at2157"/>
<evidence type="ECO:0000256" key="3">
    <source>
        <dbReference type="ARBA" id="ARBA00022679"/>
    </source>
</evidence>
<dbReference type="PANTHER" id="PTHR23245">
    <property type="entry name" value="TRNA METHYLTRANSFERASE"/>
    <property type="match status" value="1"/>
</dbReference>
<dbReference type="GO" id="GO:0005737">
    <property type="term" value="C:cytoplasm"/>
    <property type="evidence" value="ECO:0007669"/>
    <property type="project" value="TreeGrafter"/>
</dbReference>
<dbReference type="Gene3D" id="3.40.50.150">
    <property type="entry name" value="Vaccinia Virus protein VP39"/>
    <property type="match status" value="1"/>
</dbReference>
<gene>
    <name evidence="7" type="ORF">A3L08_00970</name>
</gene>
<dbReference type="GeneID" id="33314798"/>
<dbReference type="GO" id="GO:0002939">
    <property type="term" value="P:tRNA N1-guanine methylation"/>
    <property type="evidence" value="ECO:0007669"/>
    <property type="project" value="TreeGrafter"/>
</dbReference>
<dbReference type="GO" id="GO:0008175">
    <property type="term" value="F:tRNA methyltransferase activity"/>
    <property type="evidence" value="ECO:0007669"/>
    <property type="project" value="TreeGrafter"/>
</dbReference>
<dbReference type="CDD" id="cd02440">
    <property type="entry name" value="AdoMet_MTases"/>
    <property type="match status" value="1"/>
</dbReference>
<dbReference type="Pfam" id="PF25133">
    <property type="entry name" value="TYW2_N_2"/>
    <property type="match status" value="1"/>
</dbReference>
<dbReference type="InterPro" id="IPR040601">
    <property type="entry name" value="Trm5a/b_N"/>
</dbReference>
<dbReference type="Gene3D" id="3.30.70.2580">
    <property type="match status" value="1"/>
</dbReference>
<dbReference type="RefSeq" id="WP_088853264.1">
    <property type="nucleotide sequence ID" value="NZ_CP015102.1"/>
</dbReference>
<dbReference type="Pfam" id="PF18093">
    <property type="entry name" value="Trm5_N"/>
    <property type="match status" value="1"/>
</dbReference>
<evidence type="ECO:0000313" key="8">
    <source>
        <dbReference type="Proteomes" id="UP000197418"/>
    </source>
</evidence>
<name>A0A218P5E6_9EURY</name>
<proteinExistence type="predicted"/>
<dbReference type="EMBL" id="CP015102">
    <property type="protein sequence ID" value="ASJ06002.1"/>
    <property type="molecule type" value="Genomic_DNA"/>
</dbReference>
<keyword evidence="2 7" id="KW-0489">Methyltransferase</keyword>
<evidence type="ECO:0000256" key="1">
    <source>
        <dbReference type="ARBA" id="ARBA00022490"/>
    </source>
</evidence>
<protein>
    <submittedName>
        <fullName evidence="7">tRNA (Guanine-N1)-methyltransferase</fullName>
    </submittedName>
</protein>
<keyword evidence="5" id="KW-0819">tRNA processing</keyword>
<dbReference type="InterPro" id="IPR029063">
    <property type="entry name" value="SAM-dependent_MTases_sf"/>
</dbReference>
<evidence type="ECO:0000259" key="6">
    <source>
        <dbReference type="PROSITE" id="PS51684"/>
    </source>
</evidence>
<feature type="domain" description="SAM-dependent methyltransferase TRM5/TYW2-type" evidence="6">
    <location>
        <begin position="90"/>
        <end position="337"/>
    </location>
</feature>
<dbReference type="PANTHER" id="PTHR23245:SF36">
    <property type="entry name" value="TRNA (GUANINE(37)-N1)-METHYLTRANSFERASE"/>
    <property type="match status" value="1"/>
</dbReference>
<organism evidence="7 8">
    <name type="scientific">Thermococcus pacificus</name>
    <dbReference type="NCBI Taxonomy" id="71998"/>
    <lineage>
        <taxon>Archaea</taxon>
        <taxon>Methanobacteriati</taxon>
        <taxon>Methanobacteriota</taxon>
        <taxon>Thermococci</taxon>
        <taxon>Thermococcales</taxon>
        <taxon>Thermococcaceae</taxon>
        <taxon>Thermococcus</taxon>
    </lineage>
</organism>
<evidence type="ECO:0000256" key="4">
    <source>
        <dbReference type="ARBA" id="ARBA00022691"/>
    </source>
</evidence>
<reference evidence="7 8" key="1">
    <citation type="submission" date="2016-04" db="EMBL/GenBank/DDBJ databases">
        <title>Complete genome sequence of Thermococcus pacificus type strain P4.</title>
        <authorList>
            <person name="Oger P.M."/>
        </authorList>
    </citation>
    <scope>NUCLEOTIDE SEQUENCE [LARGE SCALE GENOMIC DNA]</scope>
    <source>
        <strain evidence="7 8">P-4</strain>
    </source>
</reference>
<keyword evidence="3 7" id="KW-0808">Transferase</keyword>
<dbReference type="Gene3D" id="3.30.300.110">
    <property type="entry name" value="Met-10+ protein-like domains"/>
    <property type="match status" value="1"/>
</dbReference>
<dbReference type="AlphaFoldDB" id="A0A218P5E6"/>
<keyword evidence="1" id="KW-0963">Cytoplasm</keyword>
<keyword evidence="8" id="KW-1185">Reference proteome</keyword>
<sequence length="337" mass="39399">MPVLKVPKREAEPVKRKLKKLNLYDGKRRPGIEGDFVLLPIFEDETVYSLGYEVLDIELPLRPERQIYKNLESVLAERLTPEELKHLRRYDVIGDIAVIQIPPELEHRVDDIVWGLRKVHPFLKVVAKKGFHEGAFRIRDYSIIWGEKRLETVHKENGVEIKVDLSKAFFNPRMKGERYRLAQLVRDGERILIPFAGVLPYALVIARYRKVKITAVELNREAYELGLENIELNRKRLKGEIEFIHGDAFEVLPELPTYDRVISPTPRGVDALALTLSKAERWLHYYDFVHEAEIEDFRRRIIEECSRQGKDCEVRVKKVSDFKPHVFKVCADVRIKG</sequence>
<dbReference type="PROSITE" id="PS51684">
    <property type="entry name" value="SAM_MT_TRM5_TYW2"/>
    <property type="match status" value="1"/>
</dbReference>
<dbReference type="NCBIfam" id="NF047728">
    <property type="entry name" value="tRNAMtaseTaw22"/>
    <property type="match status" value="1"/>
</dbReference>
<dbReference type="Proteomes" id="UP000197418">
    <property type="component" value="Chromosome"/>
</dbReference>
<accession>A0A218P5E6</accession>
<dbReference type="InterPro" id="IPR030382">
    <property type="entry name" value="MeTrfase_TRM5/TYW2"/>
</dbReference>
<keyword evidence="4" id="KW-0949">S-adenosyl-L-methionine</keyword>
<evidence type="ECO:0000256" key="2">
    <source>
        <dbReference type="ARBA" id="ARBA00022603"/>
    </source>
</evidence>